<sequence length="190" mass="21793">MASNSRTGLMNLPKELIQMIAMRMELEDADICRMARTCRYFAEAIIPPNSGVWRKRFLNNYDHPPPDKSSEEAQVEYKVYSIMLEQTPSFRDGEGRKEKLWLSVLTTLFTGDKMRVCFSNRACIKMAIKRSGFFDQSIVGDDANSSLSPSRPYMAIQLAATYLVLDLKHSFCSLRTDYDLKIVYRCDPCS</sequence>
<feature type="domain" description="F-box" evidence="1">
    <location>
        <begin position="6"/>
        <end position="56"/>
    </location>
</feature>
<dbReference type="Proteomes" id="UP000242791">
    <property type="component" value="Unassembled WGS sequence"/>
</dbReference>
<dbReference type="AlphaFoldDB" id="A0A1J9QCC3"/>
<evidence type="ECO:0000313" key="2">
    <source>
        <dbReference type="EMBL" id="OJD26088.1"/>
    </source>
</evidence>
<dbReference type="InterPro" id="IPR001810">
    <property type="entry name" value="F-box_dom"/>
</dbReference>
<reference evidence="2 3" key="1">
    <citation type="submission" date="2015-08" db="EMBL/GenBank/DDBJ databases">
        <title>Emmonsia species relationships and genome sequence.</title>
        <authorList>
            <person name="Cuomo C.A."/>
            <person name="Schwartz I.S."/>
            <person name="Kenyon C."/>
            <person name="De Hoog G.S."/>
            <person name="Govender N.P."/>
            <person name="Botha A."/>
            <person name="Moreno L."/>
            <person name="De Vries M."/>
            <person name="Munoz J.F."/>
            <person name="Stielow J.B."/>
        </authorList>
    </citation>
    <scope>NUCLEOTIDE SEQUENCE [LARGE SCALE GENOMIC DNA]</scope>
    <source>
        <strain evidence="2 3">EI222</strain>
    </source>
</reference>
<keyword evidence="3" id="KW-1185">Reference proteome</keyword>
<dbReference type="VEuPathDB" id="FungiDB:ACJ73_02535"/>
<dbReference type="OrthoDB" id="6339427at2759"/>
<dbReference type="PROSITE" id="PS50181">
    <property type="entry name" value="FBOX"/>
    <property type="match status" value="1"/>
</dbReference>
<dbReference type="EMBL" id="LGTZ01000275">
    <property type="protein sequence ID" value="OJD26088.1"/>
    <property type="molecule type" value="Genomic_DNA"/>
</dbReference>
<name>A0A1J9QCC3_9EURO</name>
<dbReference type="Pfam" id="PF12937">
    <property type="entry name" value="F-box-like"/>
    <property type="match status" value="1"/>
</dbReference>
<organism evidence="2 3">
    <name type="scientific">Blastomyces percursus</name>
    <dbReference type="NCBI Taxonomy" id="1658174"/>
    <lineage>
        <taxon>Eukaryota</taxon>
        <taxon>Fungi</taxon>
        <taxon>Dikarya</taxon>
        <taxon>Ascomycota</taxon>
        <taxon>Pezizomycotina</taxon>
        <taxon>Eurotiomycetes</taxon>
        <taxon>Eurotiomycetidae</taxon>
        <taxon>Onygenales</taxon>
        <taxon>Ajellomycetaceae</taxon>
        <taxon>Blastomyces</taxon>
    </lineage>
</organism>
<proteinExistence type="predicted"/>
<dbReference type="InterPro" id="IPR036047">
    <property type="entry name" value="F-box-like_dom_sf"/>
</dbReference>
<protein>
    <recommendedName>
        <fullName evidence="1">F-box domain-containing protein</fullName>
    </recommendedName>
</protein>
<gene>
    <name evidence="2" type="ORF">ACJ73_02535</name>
</gene>
<dbReference type="STRING" id="1658174.A0A1J9QCC3"/>
<accession>A0A1J9QCC3</accession>
<evidence type="ECO:0000313" key="3">
    <source>
        <dbReference type="Proteomes" id="UP000242791"/>
    </source>
</evidence>
<evidence type="ECO:0000259" key="1">
    <source>
        <dbReference type="PROSITE" id="PS50181"/>
    </source>
</evidence>
<dbReference type="SUPFAM" id="SSF81383">
    <property type="entry name" value="F-box domain"/>
    <property type="match status" value="1"/>
</dbReference>
<comment type="caution">
    <text evidence="2">The sequence shown here is derived from an EMBL/GenBank/DDBJ whole genome shotgun (WGS) entry which is preliminary data.</text>
</comment>